<dbReference type="OrthoDB" id="1003898at2"/>
<sequence>MIQELHAIKAECESIQSFLEITVGDNIEEIAERGNDLAVYIARTGKMLADSKYHRNKALSTSIVREMGKQANIPPSVLSKLVDAATFDENYVADWVERLNRTATHQLDWMRTLTSKAKEEMRLSNPISQR</sequence>
<organism evidence="1 2">
    <name type="scientific">Breznakibacter xylanolyticus</name>
    <dbReference type="NCBI Taxonomy" id="990"/>
    <lineage>
        <taxon>Bacteria</taxon>
        <taxon>Pseudomonadati</taxon>
        <taxon>Bacteroidota</taxon>
        <taxon>Bacteroidia</taxon>
        <taxon>Marinilabiliales</taxon>
        <taxon>Marinilabiliaceae</taxon>
        <taxon>Breznakibacter</taxon>
    </lineage>
</organism>
<reference evidence="1 2" key="1">
    <citation type="submission" date="2018-06" db="EMBL/GenBank/DDBJ databases">
        <title>Genomic Encyclopedia of Archaeal and Bacterial Type Strains, Phase II (KMG-II): from individual species to whole genera.</title>
        <authorList>
            <person name="Goeker M."/>
        </authorList>
    </citation>
    <scope>NUCLEOTIDE SEQUENCE [LARGE SCALE GENOMIC DNA]</scope>
    <source>
        <strain evidence="1 2">DSM 6779</strain>
    </source>
</reference>
<comment type="caution">
    <text evidence="1">The sequence shown here is derived from an EMBL/GenBank/DDBJ whole genome shotgun (WGS) entry which is preliminary data.</text>
</comment>
<keyword evidence="2" id="KW-1185">Reference proteome</keyword>
<proteinExistence type="predicted"/>
<protein>
    <submittedName>
        <fullName evidence="1">Uncharacterized protein</fullName>
    </submittedName>
</protein>
<evidence type="ECO:0000313" key="1">
    <source>
        <dbReference type="EMBL" id="PZX18076.1"/>
    </source>
</evidence>
<accession>A0A2W7NXS4</accession>
<dbReference type="EMBL" id="QKZK01000007">
    <property type="protein sequence ID" value="PZX18076.1"/>
    <property type="molecule type" value="Genomic_DNA"/>
</dbReference>
<dbReference type="AlphaFoldDB" id="A0A2W7NXS4"/>
<dbReference type="Proteomes" id="UP000249239">
    <property type="component" value="Unassembled WGS sequence"/>
</dbReference>
<dbReference type="RefSeq" id="WP_111444820.1">
    <property type="nucleotide sequence ID" value="NZ_QKZK01000007.1"/>
</dbReference>
<gene>
    <name evidence="1" type="ORF">LX69_01113</name>
</gene>
<evidence type="ECO:0000313" key="2">
    <source>
        <dbReference type="Proteomes" id="UP000249239"/>
    </source>
</evidence>
<name>A0A2W7NXS4_9BACT</name>